<keyword evidence="4" id="KW-0508">mRNA splicing</keyword>
<dbReference type="Proteomes" id="UP001162972">
    <property type="component" value="Chromosome 14"/>
</dbReference>
<evidence type="ECO:0000256" key="1">
    <source>
        <dbReference type="ARBA" id="ARBA00004123"/>
    </source>
</evidence>
<proteinExistence type="predicted"/>
<dbReference type="PANTHER" id="PTHR17204">
    <property type="entry name" value="PRE-MRNA PROCESSING PROTEIN PRP39-RELATED"/>
    <property type="match status" value="1"/>
</dbReference>
<sequence>MERRLGNLEDAFSLYEQAIAIEKGREHPLVLPALYDFLTSKKLTESQEGSSENARFSKPLLEALIHLETFLPQPKQIDYLDWLDDKFILTRSDSVHPASASEREELSCIFLEVLNVFLLSIFKSTF</sequence>
<dbReference type="AlphaFoldDB" id="A0AAD6JBM2"/>
<dbReference type="GO" id="GO:0000243">
    <property type="term" value="C:commitment complex"/>
    <property type="evidence" value="ECO:0007669"/>
    <property type="project" value="TreeGrafter"/>
</dbReference>
<dbReference type="GO" id="GO:0000395">
    <property type="term" value="P:mRNA 5'-splice site recognition"/>
    <property type="evidence" value="ECO:0007669"/>
    <property type="project" value="TreeGrafter"/>
</dbReference>
<evidence type="ECO:0000256" key="4">
    <source>
        <dbReference type="ARBA" id="ARBA00023187"/>
    </source>
</evidence>
<name>A0AAD6JBM2_9ROSI</name>
<accession>A0AAD6JBM2</accession>
<keyword evidence="2" id="KW-0507">mRNA processing</keyword>
<evidence type="ECO:0000313" key="7">
    <source>
        <dbReference type="Proteomes" id="UP001162972"/>
    </source>
</evidence>
<dbReference type="GO" id="GO:0071004">
    <property type="term" value="C:U2-type prespliceosome"/>
    <property type="evidence" value="ECO:0007669"/>
    <property type="project" value="TreeGrafter"/>
</dbReference>
<dbReference type="EMBL" id="JAPFFJ010000019">
    <property type="protein sequence ID" value="KAJ6401672.1"/>
    <property type="molecule type" value="Genomic_DNA"/>
</dbReference>
<evidence type="ECO:0000256" key="3">
    <source>
        <dbReference type="ARBA" id="ARBA00022737"/>
    </source>
</evidence>
<dbReference type="PANTHER" id="PTHR17204:SF5">
    <property type="entry name" value="PRE-MRNA-PROCESSING FACTOR 39"/>
    <property type="match status" value="1"/>
</dbReference>
<comment type="subcellular location">
    <subcellularLocation>
        <location evidence="1">Nucleus</location>
    </subcellularLocation>
</comment>
<keyword evidence="5" id="KW-0539">Nucleus</keyword>
<gene>
    <name evidence="6" type="ORF">OIU84_016969</name>
</gene>
<reference evidence="6 7" key="1">
    <citation type="journal article" date="2023" name="Int. J. Mol. Sci.">
        <title>De Novo Assembly and Annotation of 11 Diverse Shrub Willow (Salix) Genomes Reveals Novel Gene Organization in Sex-Linked Regions.</title>
        <authorList>
            <person name="Hyden B."/>
            <person name="Feng K."/>
            <person name="Yates T.B."/>
            <person name="Jawdy S."/>
            <person name="Cereghino C."/>
            <person name="Smart L.B."/>
            <person name="Muchero W."/>
        </authorList>
    </citation>
    <scope>NUCLEOTIDE SEQUENCE [LARGE SCALE GENOMIC DNA]</scope>
    <source>
        <tissue evidence="6">Shoot tip</tissue>
    </source>
</reference>
<evidence type="ECO:0000313" key="6">
    <source>
        <dbReference type="EMBL" id="KAJ6401672.1"/>
    </source>
</evidence>
<evidence type="ECO:0000256" key="2">
    <source>
        <dbReference type="ARBA" id="ARBA00022664"/>
    </source>
</evidence>
<dbReference type="GO" id="GO:0005685">
    <property type="term" value="C:U1 snRNP"/>
    <property type="evidence" value="ECO:0007669"/>
    <property type="project" value="TreeGrafter"/>
</dbReference>
<keyword evidence="3" id="KW-0677">Repeat</keyword>
<comment type="caution">
    <text evidence="6">The sequence shown here is derived from an EMBL/GenBank/DDBJ whole genome shotgun (WGS) entry which is preliminary data.</text>
</comment>
<evidence type="ECO:0000256" key="5">
    <source>
        <dbReference type="ARBA" id="ARBA00023242"/>
    </source>
</evidence>
<dbReference type="GO" id="GO:0030627">
    <property type="term" value="F:pre-mRNA 5'-splice site binding"/>
    <property type="evidence" value="ECO:0007669"/>
    <property type="project" value="TreeGrafter"/>
</dbReference>
<protein>
    <submittedName>
        <fullName evidence="6">Uncharacterized protein</fullName>
    </submittedName>
</protein>
<organism evidence="6 7">
    <name type="scientific">Salix udensis</name>
    <dbReference type="NCBI Taxonomy" id="889485"/>
    <lineage>
        <taxon>Eukaryota</taxon>
        <taxon>Viridiplantae</taxon>
        <taxon>Streptophyta</taxon>
        <taxon>Embryophyta</taxon>
        <taxon>Tracheophyta</taxon>
        <taxon>Spermatophyta</taxon>
        <taxon>Magnoliopsida</taxon>
        <taxon>eudicotyledons</taxon>
        <taxon>Gunneridae</taxon>
        <taxon>Pentapetalae</taxon>
        <taxon>rosids</taxon>
        <taxon>fabids</taxon>
        <taxon>Malpighiales</taxon>
        <taxon>Salicaceae</taxon>
        <taxon>Saliceae</taxon>
        <taxon>Salix</taxon>
    </lineage>
</organism>
<keyword evidence="7" id="KW-1185">Reference proteome</keyword>